<dbReference type="Proteomes" id="UP000076947">
    <property type="component" value="Unassembled WGS sequence"/>
</dbReference>
<gene>
    <name evidence="2" type="ORF">AYJ05_07585</name>
</gene>
<evidence type="ECO:0000256" key="1">
    <source>
        <dbReference type="SAM" id="SignalP"/>
    </source>
</evidence>
<evidence type="ECO:0000313" key="3">
    <source>
        <dbReference type="Proteomes" id="UP000076947"/>
    </source>
</evidence>
<keyword evidence="1" id="KW-0732">Signal</keyword>
<dbReference type="RefSeq" id="WP_066840946.1">
    <property type="nucleotide sequence ID" value="NZ_CANSTI010000007.1"/>
</dbReference>
<sequence length="143" mass="15176">MRKFRTAAVTAVTAVALSFTGLTAASAEEPDHQNSNSSFVEGSSVLSSDRAQEVLSSDNSEQFPTLSSKFGELMNAGEDVSGTEFLGSAKGNQEDNGDITNPGWARLWRDGNAVAVIGTIVGGAIAAYNYGVYHGYYPHFIQF</sequence>
<reference evidence="3" key="1">
    <citation type="submission" date="2016-02" db="EMBL/GenBank/DDBJ databases">
        <authorList>
            <person name="Kaur G."/>
            <person name="Nair G.R."/>
            <person name="Mayilraj S."/>
        </authorList>
    </citation>
    <scope>NUCLEOTIDE SEQUENCE [LARGE SCALE GENOMIC DNA]</scope>
    <source>
        <strain evidence="3">GA-15</strain>
    </source>
</reference>
<dbReference type="AlphaFoldDB" id="A0A177I8X5"/>
<organism evidence="2 3">
    <name type="scientific">Corynebacterium stationis</name>
    <dbReference type="NCBI Taxonomy" id="1705"/>
    <lineage>
        <taxon>Bacteria</taxon>
        <taxon>Bacillati</taxon>
        <taxon>Actinomycetota</taxon>
        <taxon>Actinomycetes</taxon>
        <taxon>Mycobacteriales</taxon>
        <taxon>Corynebacteriaceae</taxon>
        <taxon>Corynebacterium</taxon>
    </lineage>
</organism>
<comment type="caution">
    <text evidence="2">The sequence shown here is derived from an EMBL/GenBank/DDBJ whole genome shotgun (WGS) entry which is preliminary data.</text>
</comment>
<protein>
    <recommendedName>
        <fullName evidence="4">Or membrane protein</fullName>
    </recommendedName>
</protein>
<name>A0A177I8X5_9CORY</name>
<feature type="chain" id="PRO_5008063656" description="Or membrane protein" evidence="1">
    <location>
        <begin position="28"/>
        <end position="143"/>
    </location>
</feature>
<accession>A0A177I8X5</accession>
<keyword evidence="3" id="KW-1185">Reference proteome</keyword>
<feature type="signal peptide" evidence="1">
    <location>
        <begin position="1"/>
        <end position="27"/>
    </location>
</feature>
<evidence type="ECO:0008006" key="4">
    <source>
        <dbReference type="Google" id="ProtNLM"/>
    </source>
</evidence>
<dbReference type="OrthoDB" id="4426422at2"/>
<dbReference type="EMBL" id="LSTQ01000026">
    <property type="protein sequence ID" value="OAH25076.1"/>
    <property type="molecule type" value="Genomic_DNA"/>
</dbReference>
<proteinExistence type="predicted"/>
<evidence type="ECO:0000313" key="2">
    <source>
        <dbReference type="EMBL" id="OAH25076.1"/>
    </source>
</evidence>